<dbReference type="InterPro" id="IPR050515">
    <property type="entry name" value="Beta-lactam/transpept"/>
</dbReference>
<keyword evidence="8" id="KW-0133">Cell shape</keyword>
<evidence type="ECO:0000313" key="17">
    <source>
        <dbReference type="EMBL" id="XDU62553.1"/>
    </source>
</evidence>
<dbReference type="GO" id="GO:0008658">
    <property type="term" value="F:penicillin binding"/>
    <property type="evidence" value="ECO:0007669"/>
    <property type="project" value="InterPro"/>
</dbReference>
<keyword evidence="6 14" id="KW-0812">Transmembrane</keyword>
<dbReference type="SUPFAM" id="SSF56519">
    <property type="entry name" value="Penicillin binding protein dimerisation domain"/>
    <property type="match status" value="1"/>
</dbReference>
<dbReference type="SUPFAM" id="SSF56601">
    <property type="entry name" value="beta-lactamase/transpeptidase-like"/>
    <property type="match status" value="1"/>
</dbReference>
<evidence type="ECO:0000256" key="10">
    <source>
        <dbReference type="ARBA" id="ARBA00022989"/>
    </source>
</evidence>
<dbReference type="Pfam" id="PF03717">
    <property type="entry name" value="PBP_dimer"/>
    <property type="match status" value="1"/>
</dbReference>
<evidence type="ECO:0000256" key="13">
    <source>
        <dbReference type="SAM" id="MobiDB-lite"/>
    </source>
</evidence>
<evidence type="ECO:0000256" key="3">
    <source>
        <dbReference type="ARBA" id="ARBA00022475"/>
    </source>
</evidence>
<evidence type="ECO:0000256" key="11">
    <source>
        <dbReference type="ARBA" id="ARBA00023136"/>
    </source>
</evidence>
<keyword evidence="4" id="KW-0997">Cell inner membrane</keyword>
<dbReference type="KEGG" id="lala:AB8B28_01385"/>
<keyword evidence="9" id="KW-0573">Peptidoglycan synthesis</keyword>
<evidence type="ECO:0000256" key="5">
    <source>
        <dbReference type="ARBA" id="ARBA00022670"/>
    </source>
</evidence>
<comment type="subcellular location">
    <subcellularLocation>
        <location evidence="2">Cell membrane</location>
    </subcellularLocation>
    <subcellularLocation>
        <location evidence="1">Membrane</location>
        <topology evidence="1">Single-pass membrane protein</topology>
    </subcellularLocation>
</comment>
<evidence type="ECO:0000259" key="15">
    <source>
        <dbReference type="Pfam" id="PF00905"/>
    </source>
</evidence>
<dbReference type="GO" id="GO:0005886">
    <property type="term" value="C:plasma membrane"/>
    <property type="evidence" value="ECO:0007669"/>
    <property type="project" value="UniProtKB-SubCell"/>
</dbReference>
<evidence type="ECO:0000256" key="8">
    <source>
        <dbReference type="ARBA" id="ARBA00022960"/>
    </source>
</evidence>
<gene>
    <name evidence="17" type="primary">mrdA</name>
    <name evidence="17" type="ORF">AB8B28_01385</name>
</gene>
<feature type="domain" description="Penicillin-binding protein dimerisation" evidence="16">
    <location>
        <begin position="56"/>
        <end position="260"/>
    </location>
</feature>
<proteinExistence type="predicted"/>
<feature type="compositionally biased region" description="Basic and acidic residues" evidence="13">
    <location>
        <begin position="629"/>
        <end position="643"/>
    </location>
</feature>
<sequence>MRELDKEEKNVRLIAFIVFVGVVFFILIARLFVLQILNASEYAEQALQNRIRTNVIKATRGEIYDREGKLLAKNTTGYQLMHSHTQSLEVKDVALLKEIKNMTVEQIDARLSKERKMTAQRIKETIFDIRQISQLTNYPIDYLIDRFFKQQRIGTDKKILVIEDLDRETAARAIEKIDNERIDIVEYNKRYYPEDPIASHVIGYVKPISEKEFKELEKEGYRNSDLIGKKGVERSYDKEMKGQDGKENVEVDAKGNVIRQMETTESVAGKNVYLSVDLELQKDMTDAFSGKSGAFIAMEAKTGKIITFVSNPEISLNLLSSRIPDNQWMELVNSKSKPLVNKGVAGLYPPGSTFKAITGTGILESGISPYATVNSTGQYKFGHMIFRDSHKAGHGVTNFAKSIEQSVNTYYYVFSQKVGVQNIVKYAKEFGIGSKTGIDVPGELSGTLPSPEWKKKRFKKKQDQKWLPGDLINMSIGQGYVLVTPIQIASAYQAIANNGVQLRPTVVDRFVSYTGKVENNGPKVVRKLKISAKNLKLVQNALRLPVSGAGTAKILRIANYPVSAKTGTAQNSGFGDNHSWIAGYFPSDNPQIVFVSIVEGGGYGGVASGNMALRFINKYRNKYVLKKNNKQDENKGKESEKNKNLQNSNSKKKKNG</sequence>
<dbReference type="GO" id="GO:0071972">
    <property type="term" value="F:peptidoglycan L,D-transpeptidase activity"/>
    <property type="evidence" value="ECO:0007669"/>
    <property type="project" value="TreeGrafter"/>
</dbReference>
<dbReference type="PANTHER" id="PTHR30627">
    <property type="entry name" value="PEPTIDOGLYCAN D,D-TRANSPEPTIDASE"/>
    <property type="match status" value="1"/>
</dbReference>
<evidence type="ECO:0000256" key="7">
    <source>
        <dbReference type="ARBA" id="ARBA00022801"/>
    </source>
</evidence>
<dbReference type="InterPro" id="IPR017790">
    <property type="entry name" value="Penicillin-binding_protein_2"/>
</dbReference>
<dbReference type="InterPro" id="IPR001460">
    <property type="entry name" value="PCN-bd_Tpept"/>
</dbReference>
<evidence type="ECO:0000259" key="16">
    <source>
        <dbReference type="Pfam" id="PF03717"/>
    </source>
</evidence>
<protein>
    <submittedName>
        <fullName evidence="17">Penicillin-binding protein 2</fullName>
        <ecNumber evidence="17">3.4.16.4</ecNumber>
    </submittedName>
</protein>
<evidence type="ECO:0000256" key="12">
    <source>
        <dbReference type="ARBA" id="ARBA00023316"/>
    </source>
</evidence>
<feature type="transmembrane region" description="Helical" evidence="14">
    <location>
        <begin position="12"/>
        <end position="33"/>
    </location>
</feature>
<evidence type="ECO:0000256" key="6">
    <source>
        <dbReference type="ARBA" id="ARBA00022692"/>
    </source>
</evidence>
<dbReference type="InterPro" id="IPR012338">
    <property type="entry name" value="Beta-lactam/transpept-like"/>
</dbReference>
<dbReference type="AlphaFoldDB" id="A0AB39V5I1"/>
<accession>A0AB39V5I1</accession>
<dbReference type="PANTHER" id="PTHR30627:SF2">
    <property type="entry name" value="PEPTIDOGLYCAN D,D-TRANSPEPTIDASE MRDA"/>
    <property type="match status" value="1"/>
</dbReference>
<dbReference type="GO" id="GO:0006508">
    <property type="term" value="P:proteolysis"/>
    <property type="evidence" value="ECO:0007669"/>
    <property type="project" value="UniProtKB-KW"/>
</dbReference>
<feature type="domain" description="Penicillin-binding protein transpeptidase" evidence="15">
    <location>
        <begin position="293"/>
        <end position="612"/>
    </location>
</feature>
<evidence type="ECO:0000256" key="2">
    <source>
        <dbReference type="ARBA" id="ARBA00004236"/>
    </source>
</evidence>
<dbReference type="NCBIfam" id="TIGR03423">
    <property type="entry name" value="pbp2_mrdA"/>
    <property type="match status" value="1"/>
</dbReference>
<keyword evidence="5" id="KW-0645">Protease</keyword>
<dbReference type="Pfam" id="PF00905">
    <property type="entry name" value="Transpeptidase"/>
    <property type="match status" value="1"/>
</dbReference>
<keyword evidence="10 14" id="KW-1133">Transmembrane helix</keyword>
<keyword evidence="11 14" id="KW-0472">Membrane</keyword>
<feature type="region of interest" description="Disordered" evidence="13">
    <location>
        <begin position="627"/>
        <end position="656"/>
    </location>
</feature>
<keyword evidence="12" id="KW-0961">Cell wall biogenesis/degradation</keyword>
<evidence type="ECO:0000256" key="14">
    <source>
        <dbReference type="SAM" id="Phobius"/>
    </source>
</evidence>
<dbReference type="EMBL" id="CP165647">
    <property type="protein sequence ID" value="XDU62553.1"/>
    <property type="molecule type" value="Genomic_DNA"/>
</dbReference>
<reference evidence="17" key="1">
    <citation type="submission" date="2024-07" db="EMBL/GenBank/DDBJ databases">
        <authorList>
            <person name="Li X.-J."/>
            <person name="Wang X."/>
        </authorList>
    </citation>
    <scope>NUCLEOTIDE SEQUENCE</scope>
    <source>
        <strain evidence="17">HSP-536</strain>
    </source>
</reference>
<dbReference type="Gene3D" id="3.40.710.10">
    <property type="entry name" value="DD-peptidase/beta-lactamase superfamily"/>
    <property type="match status" value="1"/>
</dbReference>
<dbReference type="InterPro" id="IPR005311">
    <property type="entry name" value="PBP_dimer"/>
</dbReference>
<dbReference type="GO" id="GO:0009002">
    <property type="term" value="F:serine-type D-Ala-D-Ala carboxypeptidase activity"/>
    <property type="evidence" value="ECO:0007669"/>
    <property type="project" value="UniProtKB-EC"/>
</dbReference>
<organism evidence="17">
    <name type="scientific">Leptotrichia alba</name>
    <dbReference type="NCBI Taxonomy" id="3239304"/>
    <lineage>
        <taxon>Bacteria</taxon>
        <taxon>Fusobacteriati</taxon>
        <taxon>Fusobacteriota</taxon>
        <taxon>Fusobacteriia</taxon>
        <taxon>Fusobacteriales</taxon>
        <taxon>Leptotrichiaceae</taxon>
        <taxon>Leptotrichia</taxon>
    </lineage>
</organism>
<dbReference type="EC" id="3.4.16.4" evidence="17"/>
<evidence type="ECO:0000256" key="4">
    <source>
        <dbReference type="ARBA" id="ARBA00022519"/>
    </source>
</evidence>
<evidence type="ECO:0000256" key="9">
    <source>
        <dbReference type="ARBA" id="ARBA00022984"/>
    </source>
</evidence>
<name>A0AB39V5I1_9FUSO</name>
<evidence type="ECO:0000256" key="1">
    <source>
        <dbReference type="ARBA" id="ARBA00004167"/>
    </source>
</evidence>
<keyword evidence="7 17" id="KW-0378">Hydrolase</keyword>
<dbReference type="GO" id="GO:0008360">
    <property type="term" value="P:regulation of cell shape"/>
    <property type="evidence" value="ECO:0007669"/>
    <property type="project" value="UniProtKB-KW"/>
</dbReference>
<dbReference type="Gene3D" id="3.90.1310.10">
    <property type="entry name" value="Penicillin-binding protein 2a (Domain 2)"/>
    <property type="match status" value="2"/>
</dbReference>
<dbReference type="GO" id="GO:0071555">
    <property type="term" value="P:cell wall organization"/>
    <property type="evidence" value="ECO:0007669"/>
    <property type="project" value="UniProtKB-KW"/>
</dbReference>
<dbReference type="RefSeq" id="WP_369716346.1">
    <property type="nucleotide sequence ID" value="NZ_CP165647.1"/>
</dbReference>
<dbReference type="InterPro" id="IPR036138">
    <property type="entry name" value="PBP_dimer_sf"/>
</dbReference>
<keyword evidence="3" id="KW-1003">Cell membrane</keyword>
<dbReference type="GO" id="GO:0009252">
    <property type="term" value="P:peptidoglycan biosynthetic process"/>
    <property type="evidence" value="ECO:0007669"/>
    <property type="project" value="UniProtKB-KW"/>
</dbReference>
<keyword evidence="17" id="KW-0121">Carboxypeptidase</keyword>